<dbReference type="EMBL" id="LWCA01001042">
    <property type="protein sequence ID" value="OAF66086.1"/>
    <property type="molecule type" value="Genomic_DNA"/>
</dbReference>
<feature type="domain" description="Gelsolin-like" evidence="2">
    <location>
        <begin position="2"/>
        <end position="75"/>
    </location>
</feature>
<dbReference type="InterPro" id="IPR007122">
    <property type="entry name" value="Villin/Gelsolin"/>
</dbReference>
<dbReference type="InterPro" id="IPR007123">
    <property type="entry name" value="Gelsolin-like_dom"/>
</dbReference>
<dbReference type="Proteomes" id="UP000078046">
    <property type="component" value="Unassembled WGS sequence"/>
</dbReference>
<evidence type="ECO:0000313" key="3">
    <source>
        <dbReference type="EMBL" id="OAF66086.1"/>
    </source>
</evidence>
<feature type="transmembrane region" description="Helical" evidence="1">
    <location>
        <begin position="397"/>
        <end position="420"/>
    </location>
</feature>
<dbReference type="GO" id="GO:0051015">
    <property type="term" value="F:actin filament binding"/>
    <property type="evidence" value="ECO:0007669"/>
    <property type="project" value="InterPro"/>
</dbReference>
<dbReference type="InterPro" id="IPR029006">
    <property type="entry name" value="ADF-H/Gelsolin-like_dom_sf"/>
</dbReference>
<evidence type="ECO:0000313" key="4">
    <source>
        <dbReference type="Proteomes" id="UP000078046"/>
    </source>
</evidence>
<comment type="caution">
    <text evidence="3">The sequence shown here is derived from an EMBL/GenBank/DDBJ whole genome shotgun (WGS) entry which is preliminary data.</text>
</comment>
<dbReference type="Pfam" id="PF00626">
    <property type="entry name" value="Gelsolin"/>
    <property type="match status" value="2"/>
</dbReference>
<reference evidence="3 4" key="1">
    <citation type="submission" date="2016-04" db="EMBL/GenBank/DDBJ databases">
        <title>The genome of Intoshia linei affirms orthonectids as highly simplified spiralians.</title>
        <authorList>
            <person name="Mikhailov K.V."/>
            <person name="Slusarev G.S."/>
            <person name="Nikitin M.A."/>
            <person name="Logacheva M.D."/>
            <person name="Penin A."/>
            <person name="Aleoshin V."/>
            <person name="Panchin Y.V."/>
        </authorList>
    </citation>
    <scope>NUCLEOTIDE SEQUENCE [LARGE SCALE GENOMIC DNA]</scope>
    <source>
        <strain evidence="3">Intl2013</strain>
        <tissue evidence="3">Whole animal</tissue>
    </source>
</reference>
<dbReference type="GO" id="GO:0005737">
    <property type="term" value="C:cytoplasm"/>
    <property type="evidence" value="ECO:0007669"/>
    <property type="project" value="TreeGrafter"/>
</dbReference>
<gene>
    <name evidence="3" type="ORF">A3Q56_06210</name>
</gene>
<dbReference type="PANTHER" id="PTHR11977:SF130">
    <property type="entry name" value="SEVERIN"/>
    <property type="match status" value="1"/>
</dbReference>
<evidence type="ECO:0000259" key="2">
    <source>
        <dbReference type="Pfam" id="PF00626"/>
    </source>
</evidence>
<feature type="transmembrane region" description="Helical" evidence="1">
    <location>
        <begin position="353"/>
        <end position="376"/>
    </location>
</feature>
<feature type="transmembrane region" description="Helical" evidence="1">
    <location>
        <begin position="321"/>
        <end position="347"/>
    </location>
</feature>
<name>A0A177AVS2_9BILA</name>
<keyword evidence="1" id="KW-1133">Transmembrane helix</keyword>
<proteinExistence type="predicted"/>
<dbReference type="CDD" id="cd11290">
    <property type="entry name" value="gelsolin_S1_like"/>
    <property type="match status" value="1"/>
</dbReference>
<dbReference type="PANTHER" id="PTHR11977">
    <property type="entry name" value="VILLIN"/>
    <property type="match status" value="1"/>
</dbReference>
<keyword evidence="1" id="KW-0472">Membrane</keyword>
<dbReference type="GO" id="GO:0015629">
    <property type="term" value="C:actin cytoskeleton"/>
    <property type="evidence" value="ECO:0007669"/>
    <property type="project" value="TreeGrafter"/>
</dbReference>
<dbReference type="SUPFAM" id="SSF55753">
    <property type="entry name" value="Actin depolymerizing proteins"/>
    <property type="match status" value="3"/>
</dbReference>
<dbReference type="Gene3D" id="3.40.20.10">
    <property type="entry name" value="Severin"/>
    <property type="match status" value="3"/>
</dbReference>
<feature type="domain" description="Gelsolin-like" evidence="2">
    <location>
        <begin position="118"/>
        <end position="176"/>
    </location>
</feature>
<evidence type="ECO:0000256" key="1">
    <source>
        <dbReference type="SAM" id="Phobius"/>
    </source>
</evidence>
<dbReference type="GO" id="GO:0008154">
    <property type="term" value="P:actin polymerization or depolymerization"/>
    <property type="evidence" value="ECO:0007669"/>
    <property type="project" value="TreeGrafter"/>
</dbReference>
<keyword evidence="4" id="KW-1185">Reference proteome</keyword>
<protein>
    <submittedName>
        <fullName evidence="3">Actin regulatory protein CAP-G</fullName>
    </submittedName>
</protein>
<dbReference type="PRINTS" id="PR00597">
    <property type="entry name" value="GELSOLIN"/>
</dbReference>
<dbReference type="SMART" id="SM00262">
    <property type="entry name" value="GEL"/>
    <property type="match status" value="3"/>
</dbReference>
<organism evidence="3 4">
    <name type="scientific">Intoshia linei</name>
    <dbReference type="NCBI Taxonomy" id="1819745"/>
    <lineage>
        <taxon>Eukaryota</taxon>
        <taxon>Metazoa</taxon>
        <taxon>Spiralia</taxon>
        <taxon>Lophotrochozoa</taxon>
        <taxon>Mesozoa</taxon>
        <taxon>Orthonectida</taxon>
        <taxon>Rhopaluridae</taxon>
        <taxon>Intoshia</taxon>
    </lineage>
</organism>
<sequence length="436" mass="49943">MYGTFYNGDSYIVLNGFKDKGSNLIEYDIHFWIGRQSSQDEYGTAAYKTVELDNFLNDLPVQHREVQGHESELFLSYFKHLTILEGGTDSGFYHVTPEQYESRLLHFSGKGKNIIISEIPKCHKLIRHDDVYILDKGKEFIQWNGIDSNKDEIAKAMMYIVQAKSDRHAKSSVIDDSNTNNKEFFSELNDDLNDNDKEEVINQEMNQKVLYRISDRSGAIKIEQTQSGDDVSEGSIDEDDVFILEKTYSLYVIKGCNATIKEKQMGLYYAQYSSNSIYLILHFDGSYKICYLEIFENKCESIKKYYVIGYKLTKFKKIKMLVLGVGTGLWVLFFFWTIAVTLCLSLNSTNSKVWLIGPGLCLLSSILTVIFITLPLQSTIDDSDQLIDSNLIYDQTFIPRIAIMIVTIIFILLSSAVYAIECLELKLAVSLRNYSD</sequence>
<dbReference type="AlphaFoldDB" id="A0A177AVS2"/>
<dbReference type="OrthoDB" id="6375767at2759"/>
<keyword evidence="1" id="KW-0812">Transmembrane</keyword>
<accession>A0A177AVS2</accession>